<dbReference type="InterPro" id="IPR013087">
    <property type="entry name" value="Znf_C2H2_type"/>
</dbReference>
<evidence type="ECO:0000256" key="1">
    <source>
        <dbReference type="SAM" id="MobiDB-lite"/>
    </source>
</evidence>
<feature type="region of interest" description="Disordered" evidence="1">
    <location>
        <begin position="487"/>
        <end position="509"/>
    </location>
</feature>
<keyword evidence="4" id="KW-1185">Reference proteome</keyword>
<accession>A0ABQ6MF45</accession>
<feature type="compositionally biased region" description="Basic and acidic residues" evidence="1">
    <location>
        <begin position="293"/>
        <end position="309"/>
    </location>
</feature>
<dbReference type="Proteomes" id="UP001165060">
    <property type="component" value="Unassembled WGS sequence"/>
</dbReference>
<organism evidence="3 4">
    <name type="scientific">Tetraparma gracilis</name>
    <dbReference type="NCBI Taxonomy" id="2962635"/>
    <lineage>
        <taxon>Eukaryota</taxon>
        <taxon>Sar</taxon>
        <taxon>Stramenopiles</taxon>
        <taxon>Ochrophyta</taxon>
        <taxon>Bolidophyceae</taxon>
        <taxon>Parmales</taxon>
        <taxon>Triparmaceae</taxon>
        <taxon>Tetraparma</taxon>
    </lineage>
</organism>
<feature type="domain" description="C2H2-type" evidence="2">
    <location>
        <begin position="91"/>
        <end position="113"/>
    </location>
</feature>
<name>A0ABQ6MF45_9STRA</name>
<proteinExistence type="predicted"/>
<feature type="compositionally biased region" description="Acidic residues" evidence="1">
    <location>
        <begin position="492"/>
        <end position="509"/>
    </location>
</feature>
<comment type="caution">
    <text evidence="3">The sequence shown here is derived from an EMBL/GenBank/DDBJ whole genome shotgun (WGS) entry which is preliminary data.</text>
</comment>
<evidence type="ECO:0000259" key="2">
    <source>
        <dbReference type="PROSITE" id="PS00028"/>
    </source>
</evidence>
<evidence type="ECO:0000313" key="3">
    <source>
        <dbReference type="EMBL" id="GMI25180.1"/>
    </source>
</evidence>
<sequence length="509" mass="55690">MMKALLKAALTERGHKVQGHHHTKWDLGTRLLEACEGEVIPLQKPPQPPQPPKVNGRVACLVPTCKMTFPYESDRKLHGIRVHSERGVVRCLVPTCEMTFPYESERAQHHFSHESVSKTATEQLHSDAIAQAAGAKQRQESEKNLPQMFEGCPDALATVAKELLGSGPDHLAGSQTADARRKEMAAFLKAGTAGIVGAIEKLSPEKRSGWKAVGDGRRDEGWGEGGVGNEEASAVAAALLALRAAALEEVEMEVQEALVRHCSFLQSVPNASKPLTESAWAALNLESANQERATVDEERERRREDKSRESPASVLERFVEAHAGVPITAGSVLVVHADVVDEDGMRYQAAAECVAAAGVTGIGAYAARLKAVVDDGSDRFHIWVDAPDDTDRCLVWDSLEEKFLQVEKEQRRGEFTGRLRLRWKSPDGEPQSSSIGAFLTRTYSWGYAHGCTSDHRAERSTNTAAAVSNCRKMLNMRFGVLDGKMSGRPVAEEEEEEGAEEVWEVIDDD</sequence>
<reference evidence="3 4" key="1">
    <citation type="journal article" date="2023" name="Commun. Biol.">
        <title>Genome analysis of Parmales, the sister group of diatoms, reveals the evolutionary specialization of diatoms from phago-mixotrophs to photoautotrophs.</title>
        <authorList>
            <person name="Ban H."/>
            <person name="Sato S."/>
            <person name="Yoshikawa S."/>
            <person name="Yamada K."/>
            <person name="Nakamura Y."/>
            <person name="Ichinomiya M."/>
            <person name="Sato N."/>
            <person name="Blanc-Mathieu R."/>
            <person name="Endo H."/>
            <person name="Kuwata A."/>
            <person name="Ogata H."/>
        </authorList>
    </citation>
    <scope>NUCLEOTIDE SEQUENCE [LARGE SCALE GENOMIC DNA]</scope>
</reference>
<feature type="region of interest" description="Disordered" evidence="1">
    <location>
        <begin position="290"/>
        <end position="311"/>
    </location>
</feature>
<dbReference type="PROSITE" id="PS00028">
    <property type="entry name" value="ZINC_FINGER_C2H2_1"/>
    <property type="match status" value="1"/>
</dbReference>
<dbReference type="EMBL" id="BRYB01005494">
    <property type="protein sequence ID" value="GMI25180.1"/>
    <property type="molecule type" value="Genomic_DNA"/>
</dbReference>
<evidence type="ECO:0000313" key="4">
    <source>
        <dbReference type="Proteomes" id="UP001165060"/>
    </source>
</evidence>
<protein>
    <recommendedName>
        <fullName evidence="2">C2H2-type domain-containing protein</fullName>
    </recommendedName>
</protein>
<gene>
    <name evidence="3" type="ORF">TeGR_g15205</name>
</gene>